<sequence>MGTSDKFWDRAAEKYSKKKVPDEARYQRKLSETQEFLTQGMHLLEFGCGTGTTAIHHSPYVHKIDAIDVSEKMIEIGRAKAEAAGVSNITFSRSTLEAFNASSSSLDAVLGLNVIHLVPNRKELIAEVARVLKIGGIFVSSTVCLGRSYFRFIKLLVPLLKPFGLMPDVFMFSENDLVSEIKNAGFSIERQWHYGPKNIEVFIIARKLG</sequence>
<gene>
    <name evidence="2" type="ORF">ADIMK_2986</name>
</gene>
<evidence type="ECO:0000313" key="3">
    <source>
        <dbReference type="Proteomes" id="UP000028252"/>
    </source>
</evidence>
<dbReference type="InterPro" id="IPR041698">
    <property type="entry name" value="Methyltransf_25"/>
</dbReference>
<dbReference type="RefSeq" id="WP_036189919.1">
    <property type="nucleotide sequence ID" value="NZ_JMQN01000045.1"/>
</dbReference>
<keyword evidence="2" id="KW-0808">Transferase</keyword>
<dbReference type="eggNOG" id="COG2226">
    <property type="taxonomic scope" value="Bacteria"/>
</dbReference>
<protein>
    <submittedName>
        <fullName evidence="2">Putative methyltransferase</fullName>
    </submittedName>
</protein>
<accession>A0A081FWH2</accession>
<dbReference type="GO" id="GO:0008168">
    <property type="term" value="F:methyltransferase activity"/>
    <property type="evidence" value="ECO:0007669"/>
    <property type="project" value="UniProtKB-KW"/>
</dbReference>
<dbReference type="InterPro" id="IPR029063">
    <property type="entry name" value="SAM-dependent_MTases_sf"/>
</dbReference>
<proteinExistence type="predicted"/>
<keyword evidence="3" id="KW-1185">Reference proteome</keyword>
<organism evidence="2 3">
    <name type="scientific">Marinobacterium lacunae</name>
    <dbReference type="NCBI Taxonomy" id="1232683"/>
    <lineage>
        <taxon>Bacteria</taxon>
        <taxon>Pseudomonadati</taxon>
        <taxon>Pseudomonadota</taxon>
        <taxon>Gammaproteobacteria</taxon>
        <taxon>Oceanospirillales</taxon>
        <taxon>Oceanospirillaceae</taxon>
        <taxon>Marinobacterium</taxon>
    </lineage>
</organism>
<evidence type="ECO:0000313" key="2">
    <source>
        <dbReference type="EMBL" id="KEA62877.1"/>
    </source>
</evidence>
<dbReference type="Pfam" id="PF13649">
    <property type="entry name" value="Methyltransf_25"/>
    <property type="match status" value="1"/>
</dbReference>
<evidence type="ECO:0000259" key="1">
    <source>
        <dbReference type="Pfam" id="PF13649"/>
    </source>
</evidence>
<dbReference type="SUPFAM" id="SSF53335">
    <property type="entry name" value="S-adenosyl-L-methionine-dependent methyltransferases"/>
    <property type="match status" value="1"/>
</dbReference>
<dbReference type="Gene3D" id="3.40.50.150">
    <property type="entry name" value="Vaccinia Virus protein VP39"/>
    <property type="match status" value="1"/>
</dbReference>
<dbReference type="STRING" id="1232683.ADIMK_2986"/>
<name>A0A081FWH2_9GAMM</name>
<dbReference type="PANTHER" id="PTHR42912:SF80">
    <property type="entry name" value="METHYLTRANSFERASE DOMAIN-CONTAINING PROTEIN"/>
    <property type="match status" value="1"/>
</dbReference>
<keyword evidence="2" id="KW-0489">Methyltransferase</keyword>
<dbReference type="OrthoDB" id="5642573at2"/>
<dbReference type="PANTHER" id="PTHR42912">
    <property type="entry name" value="METHYLTRANSFERASE"/>
    <property type="match status" value="1"/>
</dbReference>
<dbReference type="GO" id="GO:0032259">
    <property type="term" value="P:methylation"/>
    <property type="evidence" value="ECO:0007669"/>
    <property type="project" value="UniProtKB-KW"/>
</dbReference>
<dbReference type="EMBL" id="JMQN01000045">
    <property type="protein sequence ID" value="KEA62877.1"/>
    <property type="molecule type" value="Genomic_DNA"/>
</dbReference>
<feature type="domain" description="Methyltransferase" evidence="1">
    <location>
        <begin position="44"/>
        <end position="136"/>
    </location>
</feature>
<dbReference type="PATRIC" id="fig|1232683.4.peg.2937"/>
<comment type="caution">
    <text evidence="2">The sequence shown here is derived from an EMBL/GenBank/DDBJ whole genome shotgun (WGS) entry which is preliminary data.</text>
</comment>
<dbReference type="Proteomes" id="UP000028252">
    <property type="component" value="Unassembled WGS sequence"/>
</dbReference>
<dbReference type="InterPro" id="IPR050508">
    <property type="entry name" value="Methyltransf_Superfamily"/>
</dbReference>
<dbReference type="CDD" id="cd02440">
    <property type="entry name" value="AdoMet_MTases"/>
    <property type="match status" value="1"/>
</dbReference>
<reference evidence="2 3" key="1">
    <citation type="submission" date="2014-04" db="EMBL/GenBank/DDBJ databases">
        <title>Marinobacterium kochiensis sp. nov., isolated from sediment sample collected from Kochi backwaters in Kerala, India.</title>
        <authorList>
            <person name="Singh A."/>
            <person name="Pinnaka A.K."/>
        </authorList>
    </citation>
    <scope>NUCLEOTIDE SEQUENCE [LARGE SCALE GENOMIC DNA]</scope>
    <source>
        <strain evidence="2 3">AK27</strain>
    </source>
</reference>
<dbReference type="AlphaFoldDB" id="A0A081FWH2"/>